<keyword evidence="2" id="KW-1185">Reference proteome</keyword>
<sequence length="223" mass="24633">MENRSGILGCQARFSEQLQLLNHYINPATRILDTIAVALTTGNPGEMFAAAFDIREGLRLFLTKRCDIFPFLFPRYAEDIVKREEFPHSTDDRDSKYDAKQVSSVQTHHDLLTEITKIVQDFNLQNLSATPDLYAVYSQLAVTDLNSFRPLCPLCNAKNSVHGTGETALDLDDDYLEAMSRALKGNGVSEDTSATSNNTPLDVANGFVYTALCGSGRTIKNSA</sequence>
<reference evidence="2" key="2">
    <citation type="submission" date="2015-01" db="EMBL/GenBank/DDBJ databases">
        <title>Evolutionary Origins and Diversification of the Mycorrhizal Mutualists.</title>
        <authorList>
            <consortium name="DOE Joint Genome Institute"/>
            <consortium name="Mycorrhizal Genomics Consortium"/>
            <person name="Kohler A."/>
            <person name="Kuo A."/>
            <person name="Nagy L.G."/>
            <person name="Floudas D."/>
            <person name="Copeland A."/>
            <person name="Barry K.W."/>
            <person name="Cichocki N."/>
            <person name="Veneault-Fourrey C."/>
            <person name="LaButti K."/>
            <person name="Lindquist E.A."/>
            <person name="Lipzen A."/>
            <person name="Lundell T."/>
            <person name="Morin E."/>
            <person name="Murat C."/>
            <person name="Riley R."/>
            <person name="Ohm R."/>
            <person name="Sun H."/>
            <person name="Tunlid A."/>
            <person name="Henrissat B."/>
            <person name="Grigoriev I.V."/>
            <person name="Hibbett D.S."/>
            <person name="Martin F."/>
        </authorList>
    </citation>
    <scope>NUCLEOTIDE SEQUENCE [LARGE SCALE GENOMIC DNA]</scope>
    <source>
        <strain evidence="2">Marx 270</strain>
    </source>
</reference>
<dbReference type="InParanoid" id="A0A0C3K4Q4"/>
<name>A0A0C3K4Q4_PISTI</name>
<dbReference type="AlphaFoldDB" id="A0A0C3K4Q4"/>
<dbReference type="HOGENOM" id="CLU_1240574_0_0_1"/>
<dbReference type="Proteomes" id="UP000054217">
    <property type="component" value="Unassembled WGS sequence"/>
</dbReference>
<accession>A0A0C3K4Q4</accession>
<protein>
    <submittedName>
        <fullName evidence="1">Uncharacterized protein</fullName>
    </submittedName>
</protein>
<organism evidence="1 2">
    <name type="scientific">Pisolithus tinctorius Marx 270</name>
    <dbReference type="NCBI Taxonomy" id="870435"/>
    <lineage>
        <taxon>Eukaryota</taxon>
        <taxon>Fungi</taxon>
        <taxon>Dikarya</taxon>
        <taxon>Basidiomycota</taxon>
        <taxon>Agaricomycotina</taxon>
        <taxon>Agaricomycetes</taxon>
        <taxon>Agaricomycetidae</taxon>
        <taxon>Boletales</taxon>
        <taxon>Sclerodermatineae</taxon>
        <taxon>Pisolithaceae</taxon>
        <taxon>Pisolithus</taxon>
    </lineage>
</organism>
<dbReference type="EMBL" id="KN831970">
    <property type="protein sequence ID" value="KIO04562.1"/>
    <property type="molecule type" value="Genomic_DNA"/>
</dbReference>
<evidence type="ECO:0000313" key="2">
    <source>
        <dbReference type="Proteomes" id="UP000054217"/>
    </source>
</evidence>
<reference evidence="1 2" key="1">
    <citation type="submission" date="2014-04" db="EMBL/GenBank/DDBJ databases">
        <authorList>
            <consortium name="DOE Joint Genome Institute"/>
            <person name="Kuo A."/>
            <person name="Kohler A."/>
            <person name="Costa M.D."/>
            <person name="Nagy L.G."/>
            <person name="Floudas D."/>
            <person name="Copeland A."/>
            <person name="Barry K.W."/>
            <person name="Cichocki N."/>
            <person name="Veneault-Fourrey C."/>
            <person name="LaButti K."/>
            <person name="Lindquist E.A."/>
            <person name="Lipzen A."/>
            <person name="Lundell T."/>
            <person name="Morin E."/>
            <person name="Murat C."/>
            <person name="Sun H."/>
            <person name="Tunlid A."/>
            <person name="Henrissat B."/>
            <person name="Grigoriev I.V."/>
            <person name="Hibbett D.S."/>
            <person name="Martin F."/>
            <person name="Nordberg H.P."/>
            <person name="Cantor M.N."/>
            <person name="Hua S.X."/>
        </authorList>
    </citation>
    <scope>NUCLEOTIDE SEQUENCE [LARGE SCALE GENOMIC DNA]</scope>
    <source>
        <strain evidence="1 2">Marx 270</strain>
    </source>
</reference>
<gene>
    <name evidence="1" type="ORF">M404DRAFT_26032</name>
</gene>
<proteinExistence type="predicted"/>
<evidence type="ECO:0000313" key="1">
    <source>
        <dbReference type="EMBL" id="KIO04562.1"/>
    </source>
</evidence>